<dbReference type="GO" id="GO:0005737">
    <property type="term" value="C:cytoplasm"/>
    <property type="evidence" value="ECO:0007669"/>
    <property type="project" value="TreeGrafter"/>
</dbReference>
<evidence type="ECO:0000259" key="1">
    <source>
        <dbReference type="Pfam" id="PF08443"/>
    </source>
</evidence>
<dbReference type="PANTHER" id="PTHR21621:SF0">
    <property type="entry name" value="BETA-CITRYLGLUTAMATE SYNTHASE B-RELATED"/>
    <property type="match status" value="1"/>
</dbReference>
<dbReference type="PANTHER" id="PTHR21621">
    <property type="entry name" value="RIBOSOMAL PROTEIN S6 MODIFICATION PROTEIN"/>
    <property type="match status" value="1"/>
</dbReference>
<dbReference type="GO" id="GO:0018169">
    <property type="term" value="F:ribosomal S6-glutamic acid ligase activity"/>
    <property type="evidence" value="ECO:0007669"/>
    <property type="project" value="TreeGrafter"/>
</dbReference>
<dbReference type="Pfam" id="PF08443">
    <property type="entry name" value="RimK"/>
    <property type="match status" value="1"/>
</dbReference>
<feature type="domain" description="MvdD-like pre-ATP grasp" evidence="2">
    <location>
        <begin position="1"/>
        <end position="116"/>
    </location>
</feature>
<dbReference type="GO" id="GO:0009432">
    <property type="term" value="P:SOS response"/>
    <property type="evidence" value="ECO:0007669"/>
    <property type="project" value="TreeGrafter"/>
</dbReference>
<dbReference type="InterPro" id="IPR048936">
    <property type="entry name" value="MvdD-like_ATPgrasp"/>
</dbReference>
<dbReference type="Proteomes" id="UP000592180">
    <property type="component" value="Unassembled WGS sequence"/>
</dbReference>
<organism evidence="3 4">
    <name type="scientific">Chryseobacterium defluvii</name>
    <dbReference type="NCBI Taxonomy" id="160396"/>
    <lineage>
        <taxon>Bacteria</taxon>
        <taxon>Pseudomonadati</taxon>
        <taxon>Bacteroidota</taxon>
        <taxon>Flavobacteriia</taxon>
        <taxon>Flavobacteriales</taxon>
        <taxon>Weeksellaceae</taxon>
        <taxon>Chryseobacterium group</taxon>
        <taxon>Chryseobacterium</taxon>
    </lineage>
</organism>
<evidence type="ECO:0000313" key="3">
    <source>
        <dbReference type="EMBL" id="MBB4805980.1"/>
    </source>
</evidence>
<dbReference type="EMBL" id="JACHLE010000001">
    <property type="protein sequence ID" value="MBB4805980.1"/>
    <property type="molecule type" value="Genomic_DNA"/>
</dbReference>
<evidence type="ECO:0000313" key="4">
    <source>
        <dbReference type="Proteomes" id="UP000592180"/>
    </source>
</evidence>
<accession>A0A840KEM4</accession>
<dbReference type="AlphaFoldDB" id="A0A840KEM4"/>
<evidence type="ECO:0000259" key="2">
    <source>
        <dbReference type="Pfam" id="PF21068"/>
    </source>
</evidence>
<dbReference type="Pfam" id="PF21068">
    <property type="entry name" value="ATPgraspMvdD"/>
    <property type="match status" value="1"/>
</dbReference>
<dbReference type="Gene3D" id="3.30.470.20">
    <property type="entry name" value="ATP-grasp fold, B domain"/>
    <property type="match status" value="1"/>
</dbReference>
<gene>
    <name evidence="3" type="ORF">HNP38_001252</name>
</gene>
<dbReference type="SUPFAM" id="SSF56059">
    <property type="entry name" value="Glutathione synthetase ATP-binding domain-like"/>
    <property type="match status" value="1"/>
</dbReference>
<name>A0A840KEM4_9FLAO</name>
<sequence length="319" mass="37223">MILCITHSNDFYNIDIFFEYLASKNIPFFRLNSDHVNHLLKISIKEDSFELTDKQGNTVRSQDIKAVWHRKAWKIAVPDDLDEEYEKIFLNEYSSLRYNLLTALEDLPWINPYEKEKKIDGNKMHQLKIAGKNNLVIPETIFSNDEEKITAFFHKYCNGKAIAKLHGALVKSMSGEQFLSTTIIEEDSLEHISDIAYTPMIFQPYIDKEYELRIVYVDGEFFTGKIDSSGQADWRVSRKDHAWTSYDLPERIKNDLTSMMKEMGLYLGAIDMIKGRDGEYYFLEVNPQGEWGMLQKELGFPIAEKIADNLIKRMKINEQ</sequence>
<dbReference type="RefSeq" id="WP_184186089.1">
    <property type="nucleotide sequence ID" value="NZ_JACHLE010000001.1"/>
</dbReference>
<comment type="caution">
    <text evidence="3">The sequence shown here is derived from an EMBL/GenBank/DDBJ whole genome shotgun (WGS) entry which is preliminary data.</text>
</comment>
<dbReference type="InterPro" id="IPR013651">
    <property type="entry name" value="ATP-grasp_RimK-type"/>
</dbReference>
<proteinExistence type="predicted"/>
<keyword evidence="4" id="KW-1185">Reference proteome</keyword>
<reference evidence="3 4" key="1">
    <citation type="submission" date="2020-08" db="EMBL/GenBank/DDBJ databases">
        <title>Functional genomics of gut bacteria from endangered species of beetles.</title>
        <authorList>
            <person name="Carlos-Shanley C."/>
        </authorList>
    </citation>
    <scope>NUCLEOTIDE SEQUENCE [LARGE SCALE GENOMIC DNA]</scope>
    <source>
        <strain evidence="3 4">S00151</strain>
    </source>
</reference>
<feature type="domain" description="ATP-grasp fold RimK-type" evidence="1">
    <location>
        <begin position="122"/>
        <end position="309"/>
    </location>
</feature>
<protein>
    <submittedName>
        <fullName evidence="3">MvdC family ATP-grasp ribosomal peptide maturase</fullName>
    </submittedName>
</protein>